<dbReference type="Proteomes" id="UP000249260">
    <property type="component" value="Unassembled WGS sequence"/>
</dbReference>
<dbReference type="GO" id="GO:0009103">
    <property type="term" value="P:lipopolysaccharide biosynthetic process"/>
    <property type="evidence" value="ECO:0007669"/>
    <property type="project" value="TreeGrafter"/>
</dbReference>
<protein>
    <submittedName>
        <fullName evidence="12">Acetyltransferase</fullName>
    </submittedName>
</protein>
<evidence type="ECO:0000256" key="3">
    <source>
        <dbReference type="ARBA" id="ARBA00022475"/>
    </source>
</evidence>
<dbReference type="Pfam" id="PF01757">
    <property type="entry name" value="Acyl_transf_3"/>
    <property type="match status" value="1"/>
</dbReference>
<dbReference type="PANTHER" id="PTHR23028">
    <property type="entry name" value="ACETYLTRANSFERASE"/>
    <property type="match status" value="1"/>
</dbReference>
<dbReference type="InterPro" id="IPR002656">
    <property type="entry name" value="Acyl_transf_3_dom"/>
</dbReference>
<evidence type="ECO:0000256" key="8">
    <source>
        <dbReference type="ARBA" id="ARBA00023315"/>
    </source>
</evidence>
<feature type="transmembrane region" description="Helical" evidence="10">
    <location>
        <begin position="37"/>
        <end position="59"/>
    </location>
</feature>
<keyword evidence="13" id="KW-1185">Reference proteome</keyword>
<evidence type="ECO:0000256" key="6">
    <source>
        <dbReference type="ARBA" id="ARBA00022989"/>
    </source>
</evidence>
<feature type="compositionally biased region" description="Basic and acidic residues" evidence="9">
    <location>
        <begin position="437"/>
        <end position="446"/>
    </location>
</feature>
<accession>A0A328TWT1</accession>
<dbReference type="InterPro" id="IPR050879">
    <property type="entry name" value="Acyltransferase_3"/>
</dbReference>
<comment type="subcellular location">
    <subcellularLocation>
        <location evidence="1">Cell membrane</location>
        <topology evidence="1">Multi-pass membrane protein</topology>
    </subcellularLocation>
</comment>
<feature type="transmembrane region" description="Helical" evidence="10">
    <location>
        <begin position="264"/>
        <end position="284"/>
    </location>
</feature>
<dbReference type="CDD" id="cd01840">
    <property type="entry name" value="SGNH_hydrolase_yrhL_like"/>
    <property type="match status" value="1"/>
</dbReference>
<comment type="similarity">
    <text evidence="2">Belongs to the acyltransferase 3 family.</text>
</comment>
<feature type="transmembrane region" description="Helical" evidence="10">
    <location>
        <begin position="174"/>
        <end position="192"/>
    </location>
</feature>
<dbReference type="GO" id="GO:0005886">
    <property type="term" value="C:plasma membrane"/>
    <property type="evidence" value="ECO:0007669"/>
    <property type="project" value="UniProtKB-SubCell"/>
</dbReference>
<dbReference type="Gene3D" id="3.40.50.1110">
    <property type="entry name" value="SGNH hydrolase"/>
    <property type="match status" value="1"/>
</dbReference>
<evidence type="ECO:0000256" key="2">
    <source>
        <dbReference type="ARBA" id="ARBA00007400"/>
    </source>
</evidence>
<evidence type="ECO:0000313" key="12">
    <source>
        <dbReference type="EMBL" id="RAP74939.1"/>
    </source>
</evidence>
<evidence type="ECO:0000256" key="9">
    <source>
        <dbReference type="SAM" id="MobiDB-lite"/>
    </source>
</evidence>
<gene>
    <name evidence="12" type="ORF">DL346_16195</name>
</gene>
<evidence type="ECO:0000256" key="10">
    <source>
        <dbReference type="SAM" id="Phobius"/>
    </source>
</evidence>
<dbReference type="RefSeq" id="WP_112883203.1">
    <property type="nucleotide sequence ID" value="NZ_QLUW01000003.1"/>
</dbReference>
<evidence type="ECO:0000256" key="5">
    <source>
        <dbReference type="ARBA" id="ARBA00022692"/>
    </source>
</evidence>
<evidence type="ECO:0000313" key="13">
    <source>
        <dbReference type="Proteomes" id="UP000249260"/>
    </source>
</evidence>
<feature type="transmembrane region" description="Helical" evidence="10">
    <location>
        <begin position="207"/>
        <end position="225"/>
    </location>
</feature>
<sequence>MPKPIGNSGRYMPGLDGLRAIAVIAVIAYHLNLSWLPGGLLGVGIFFVLSGYLITDILLKQQSKTRRLNLSDFWIRRARRLLPAMVLMLGFVTVWLLMTDPARLMGLRGEIGSALLYTSNWRLIFHEVSYFESFGPPSPLGHLWSLAVEEQFYLVWPLALALLVRWLPQRGKLALAILVLAGVSAGLMAVLYEPGLDPSRVYYGTDTRAFALLIGAALAAIWPSWKLSEMASRRTKIVLDITGFGGMAVVLYMIVTAGEYDSGLYRGGMMALSVATAAVVASLAHPASRISRVIGCGPLRWIGVRSYGIYLYHYPVIALTTQAAEAGEFHLIRALVQVAATIVLAELSWRFIEEPIRQGALGRLAGGVKKYLGRFNRGRHPMRENRALLLMSLSMLMVVSVSCSSQLYAIEGKAAKQALVGQAVVDETVGEVTVGHDAADHLEVDSAKSPIGAESDGEVSGKGSGEEKQGESDSGGEGHEGTAPDGADSGGTSSGGANSSGADPDGVKPGGSNSDAGKPDDTESSGTAPDGADPGGAVKPDGNGASDGSDSKGSGTGATKPNEAKPPAPGSVTVIGDSIILDAKPYLEELVKGIVVDGKVGRQMSEADDVALELKRQNKLGQTVIIELGTNGSFSEKQLNGLLTAIGSGHKVILVNTRVPRKWQDVVNDMLAEKVDRTPGLSLIDWYAASKGQDDFFGKDGVHLKKDGAKFFAQLLADSLAKIS</sequence>
<dbReference type="PANTHER" id="PTHR23028:SF53">
    <property type="entry name" value="ACYL_TRANSF_3 DOMAIN-CONTAINING PROTEIN"/>
    <property type="match status" value="1"/>
</dbReference>
<feature type="compositionally biased region" description="Basic and acidic residues" evidence="9">
    <location>
        <begin position="464"/>
        <end position="482"/>
    </location>
</feature>
<dbReference type="OrthoDB" id="9796461at2"/>
<feature type="transmembrane region" description="Helical" evidence="10">
    <location>
        <begin position="387"/>
        <end position="409"/>
    </location>
</feature>
<keyword evidence="3" id="KW-1003">Cell membrane</keyword>
<keyword evidence="7 10" id="KW-0472">Membrane</keyword>
<evidence type="ECO:0000259" key="11">
    <source>
        <dbReference type="Pfam" id="PF01757"/>
    </source>
</evidence>
<feature type="compositionally biased region" description="Low complexity" evidence="9">
    <location>
        <begin position="526"/>
        <end position="560"/>
    </location>
</feature>
<comment type="caution">
    <text evidence="12">The sequence shown here is derived from an EMBL/GenBank/DDBJ whole genome shotgun (WGS) entry which is preliminary data.</text>
</comment>
<keyword evidence="8" id="KW-0012">Acyltransferase</keyword>
<dbReference type="SUPFAM" id="SSF52266">
    <property type="entry name" value="SGNH hydrolase"/>
    <property type="match status" value="1"/>
</dbReference>
<evidence type="ECO:0000256" key="1">
    <source>
        <dbReference type="ARBA" id="ARBA00004651"/>
    </source>
</evidence>
<keyword evidence="5 10" id="KW-0812">Transmembrane</keyword>
<feature type="transmembrane region" description="Helical" evidence="10">
    <location>
        <begin position="80"/>
        <end position="98"/>
    </location>
</feature>
<dbReference type="AlphaFoldDB" id="A0A328TWT1"/>
<feature type="compositionally biased region" description="Low complexity" evidence="9">
    <location>
        <begin position="495"/>
        <end position="504"/>
    </location>
</feature>
<proteinExistence type="inferred from homology"/>
<feature type="region of interest" description="Disordered" evidence="9">
    <location>
        <begin position="437"/>
        <end position="570"/>
    </location>
</feature>
<keyword evidence="4 12" id="KW-0808">Transferase</keyword>
<dbReference type="GO" id="GO:0016747">
    <property type="term" value="F:acyltransferase activity, transferring groups other than amino-acyl groups"/>
    <property type="evidence" value="ECO:0007669"/>
    <property type="project" value="InterPro"/>
</dbReference>
<feature type="transmembrane region" description="Helical" evidence="10">
    <location>
        <begin position="237"/>
        <end position="258"/>
    </location>
</feature>
<feature type="domain" description="Acyltransferase 3" evidence="11">
    <location>
        <begin position="13"/>
        <end position="341"/>
    </location>
</feature>
<reference evidence="12 13" key="1">
    <citation type="submission" date="2018-06" db="EMBL/GenBank/DDBJ databases">
        <title>Paenibacillus montanisoli sp. nov., isolated from mountain area soil.</title>
        <authorList>
            <person name="Wu M."/>
        </authorList>
    </citation>
    <scope>NUCLEOTIDE SEQUENCE [LARGE SCALE GENOMIC DNA]</scope>
    <source>
        <strain evidence="12 13">RA17</strain>
    </source>
</reference>
<dbReference type="InterPro" id="IPR036514">
    <property type="entry name" value="SGNH_hydro_sf"/>
</dbReference>
<name>A0A328TWT1_9BACL</name>
<dbReference type="EMBL" id="QLUW01000003">
    <property type="protein sequence ID" value="RAP74939.1"/>
    <property type="molecule type" value="Genomic_DNA"/>
</dbReference>
<evidence type="ECO:0000256" key="4">
    <source>
        <dbReference type="ARBA" id="ARBA00022679"/>
    </source>
</evidence>
<evidence type="ECO:0000256" key="7">
    <source>
        <dbReference type="ARBA" id="ARBA00023136"/>
    </source>
</evidence>
<organism evidence="12 13">
    <name type="scientific">Paenibacillus montanisoli</name>
    <dbReference type="NCBI Taxonomy" id="2081970"/>
    <lineage>
        <taxon>Bacteria</taxon>
        <taxon>Bacillati</taxon>
        <taxon>Bacillota</taxon>
        <taxon>Bacilli</taxon>
        <taxon>Bacillales</taxon>
        <taxon>Paenibacillaceae</taxon>
        <taxon>Paenibacillus</taxon>
    </lineage>
</organism>
<feature type="transmembrane region" description="Helical" evidence="10">
    <location>
        <begin position="151"/>
        <end position="167"/>
    </location>
</feature>
<keyword evidence="6 10" id="KW-1133">Transmembrane helix</keyword>